<sequence>MAMTIISHLCGITLTPNRGSDFKRYHLEVLTMPV</sequence>
<accession>A7EMY7</accession>
<reference evidence="2" key="1">
    <citation type="journal article" date="2011" name="PLoS Genet.">
        <title>Genomic analysis of the necrotrophic fungal pathogens Sclerotinia sclerotiorum and Botrytis cinerea.</title>
        <authorList>
            <person name="Amselem J."/>
            <person name="Cuomo C.A."/>
            <person name="van Kan J.A."/>
            <person name="Viaud M."/>
            <person name="Benito E.P."/>
            <person name="Couloux A."/>
            <person name="Coutinho P.M."/>
            <person name="de Vries R.P."/>
            <person name="Dyer P.S."/>
            <person name="Fillinger S."/>
            <person name="Fournier E."/>
            <person name="Gout L."/>
            <person name="Hahn M."/>
            <person name="Kohn L."/>
            <person name="Lapalu N."/>
            <person name="Plummer K.M."/>
            <person name="Pradier J.M."/>
            <person name="Quevillon E."/>
            <person name="Sharon A."/>
            <person name="Simon A."/>
            <person name="ten Have A."/>
            <person name="Tudzynski B."/>
            <person name="Tudzynski P."/>
            <person name="Wincker P."/>
            <person name="Andrew M."/>
            <person name="Anthouard V."/>
            <person name="Beever R.E."/>
            <person name="Beffa R."/>
            <person name="Benoit I."/>
            <person name="Bouzid O."/>
            <person name="Brault B."/>
            <person name="Chen Z."/>
            <person name="Choquer M."/>
            <person name="Collemare J."/>
            <person name="Cotton P."/>
            <person name="Danchin E.G."/>
            <person name="Da Silva C."/>
            <person name="Gautier A."/>
            <person name="Giraud C."/>
            <person name="Giraud T."/>
            <person name="Gonzalez C."/>
            <person name="Grossetete S."/>
            <person name="Guldener U."/>
            <person name="Henrissat B."/>
            <person name="Howlett B.J."/>
            <person name="Kodira C."/>
            <person name="Kretschmer M."/>
            <person name="Lappartient A."/>
            <person name="Leroch M."/>
            <person name="Levis C."/>
            <person name="Mauceli E."/>
            <person name="Neuveglise C."/>
            <person name="Oeser B."/>
            <person name="Pearson M."/>
            <person name="Poulain J."/>
            <person name="Poussereau N."/>
            <person name="Quesneville H."/>
            <person name="Rascle C."/>
            <person name="Schumacher J."/>
            <person name="Segurens B."/>
            <person name="Sexton A."/>
            <person name="Silva E."/>
            <person name="Sirven C."/>
            <person name="Soanes D.M."/>
            <person name="Talbot N.J."/>
            <person name="Templeton M."/>
            <person name="Yandava C."/>
            <person name="Yarden O."/>
            <person name="Zeng Q."/>
            <person name="Rollins J.A."/>
            <person name="Lebrun M.H."/>
            <person name="Dickman M."/>
        </authorList>
    </citation>
    <scope>NUCLEOTIDE SEQUENCE [LARGE SCALE GENOMIC DNA]</scope>
    <source>
        <strain evidence="2">ATCC 18683 / 1980 / Ss-1</strain>
    </source>
</reference>
<organism evidence="1 2">
    <name type="scientific">Sclerotinia sclerotiorum (strain ATCC 18683 / 1980 / Ss-1)</name>
    <name type="common">White mold</name>
    <name type="synonym">Whetzelinia sclerotiorum</name>
    <dbReference type="NCBI Taxonomy" id="665079"/>
    <lineage>
        <taxon>Eukaryota</taxon>
        <taxon>Fungi</taxon>
        <taxon>Dikarya</taxon>
        <taxon>Ascomycota</taxon>
        <taxon>Pezizomycotina</taxon>
        <taxon>Leotiomycetes</taxon>
        <taxon>Helotiales</taxon>
        <taxon>Sclerotiniaceae</taxon>
        <taxon>Sclerotinia</taxon>
    </lineage>
</organism>
<gene>
    <name evidence="1" type="ORF">SS1G_06686</name>
</gene>
<evidence type="ECO:0000313" key="1">
    <source>
        <dbReference type="EMBL" id="EDO04203.1"/>
    </source>
</evidence>
<dbReference type="GeneID" id="5488735"/>
<proteinExistence type="predicted"/>
<evidence type="ECO:0000313" key="2">
    <source>
        <dbReference type="Proteomes" id="UP000001312"/>
    </source>
</evidence>
<dbReference type="AlphaFoldDB" id="A7EMY7"/>
<dbReference type="RefSeq" id="XP_001592445.1">
    <property type="nucleotide sequence ID" value="XM_001592395.1"/>
</dbReference>
<dbReference type="Proteomes" id="UP000001312">
    <property type="component" value="Unassembled WGS sequence"/>
</dbReference>
<dbReference type="EMBL" id="CH476628">
    <property type="protein sequence ID" value="EDO04203.1"/>
    <property type="molecule type" value="Genomic_DNA"/>
</dbReference>
<dbReference type="KEGG" id="ssl:SS1G_06686"/>
<name>A7EMY7_SCLS1</name>
<keyword evidence="2" id="KW-1185">Reference proteome</keyword>
<protein>
    <submittedName>
        <fullName evidence="1">Uncharacterized protein</fullName>
    </submittedName>
</protein>
<dbReference type="InParanoid" id="A7EMY7"/>